<comment type="caution">
    <text evidence="2">The sequence shown here is derived from an EMBL/GenBank/DDBJ whole genome shotgun (WGS) entry which is preliminary data.</text>
</comment>
<reference evidence="2" key="1">
    <citation type="submission" date="2019-11" db="EMBL/GenBank/DDBJ databases">
        <title>Acidithiobacillus ferrianus sp. nov.: a facultatively anaerobic and extremely acidophilic chemolithoautotroph.</title>
        <authorList>
            <person name="Norris P.R."/>
            <person name="Falagan C."/>
            <person name="Moya-Beltran A."/>
            <person name="Castro M."/>
            <person name="Quatrini R."/>
            <person name="Johnson D.B."/>
        </authorList>
    </citation>
    <scope>NUCLEOTIDE SEQUENCE [LARGE SCALE GENOMIC DNA]</scope>
    <source>
        <strain evidence="2">MG</strain>
    </source>
</reference>
<dbReference type="AlphaFoldDB" id="A0A845U5L6"/>
<dbReference type="EMBL" id="WNJL01000030">
    <property type="protein sequence ID" value="NDU42596.1"/>
    <property type="molecule type" value="Genomic_DNA"/>
</dbReference>
<proteinExistence type="predicted"/>
<name>A0A845U5L6_9PROT</name>
<feature type="compositionally biased region" description="Basic and acidic residues" evidence="1">
    <location>
        <begin position="10"/>
        <end position="20"/>
    </location>
</feature>
<organism evidence="2">
    <name type="scientific">Acidithiobacillus ferrianus</name>
    <dbReference type="NCBI Taxonomy" id="2678518"/>
    <lineage>
        <taxon>Bacteria</taxon>
        <taxon>Pseudomonadati</taxon>
        <taxon>Pseudomonadota</taxon>
        <taxon>Acidithiobacillia</taxon>
        <taxon>Acidithiobacillales</taxon>
        <taxon>Acidithiobacillaceae</taxon>
        <taxon>Acidithiobacillus</taxon>
    </lineage>
</organism>
<gene>
    <name evidence="2" type="ORF">GL267_08045</name>
</gene>
<evidence type="ECO:0000313" key="2">
    <source>
        <dbReference type="EMBL" id="NDU42596.1"/>
    </source>
</evidence>
<protein>
    <submittedName>
        <fullName evidence="2">AlpA family phage regulatory protein</fullName>
    </submittedName>
</protein>
<sequence>MVGNQVHKQGRPDMKTEDFKPRAMRAPMAAQYAGMSRSKFLDLVAKGQAPKPKKPSVGVTIWDRVDLDEWIDGMGAA</sequence>
<evidence type="ECO:0000256" key="1">
    <source>
        <dbReference type="SAM" id="MobiDB-lite"/>
    </source>
</evidence>
<accession>A0A845U5L6</accession>
<feature type="region of interest" description="Disordered" evidence="1">
    <location>
        <begin position="1"/>
        <end position="20"/>
    </location>
</feature>